<feature type="region of interest" description="Disordered" evidence="1">
    <location>
        <begin position="373"/>
        <end position="517"/>
    </location>
</feature>
<feature type="compositionally biased region" description="Polar residues" evidence="1">
    <location>
        <begin position="67"/>
        <end position="80"/>
    </location>
</feature>
<feature type="region of interest" description="Disordered" evidence="1">
    <location>
        <begin position="232"/>
        <end position="345"/>
    </location>
</feature>
<dbReference type="EMBL" id="VSWC01000040">
    <property type="protein sequence ID" value="KAA1106428.1"/>
    <property type="molecule type" value="Genomic_DNA"/>
</dbReference>
<comment type="caution">
    <text evidence="2">The sequence shown here is derived from an EMBL/GenBank/DDBJ whole genome shotgun (WGS) entry which is preliminary data.</text>
</comment>
<feature type="compositionally biased region" description="Polar residues" evidence="1">
    <location>
        <begin position="99"/>
        <end position="109"/>
    </location>
</feature>
<gene>
    <name evidence="2" type="ORF">PGT21_034773</name>
</gene>
<name>A0A5B0PZS4_PUCGR</name>
<evidence type="ECO:0000313" key="2">
    <source>
        <dbReference type="EMBL" id="KAA1106428.1"/>
    </source>
</evidence>
<protein>
    <submittedName>
        <fullName evidence="2">Uncharacterized protein</fullName>
    </submittedName>
</protein>
<evidence type="ECO:0000256" key="1">
    <source>
        <dbReference type="SAM" id="MobiDB-lite"/>
    </source>
</evidence>
<dbReference type="Proteomes" id="UP000324748">
    <property type="component" value="Unassembled WGS sequence"/>
</dbReference>
<reference evidence="2 3" key="1">
    <citation type="submission" date="2019-05" db="EMBL/GenBank/DDBJ databases">
        <title>Emergence of the Ug99 lineage of the wheat stem rust pathogen through somatic hybridization.</title>
        <authorList>
            <person name="Li F."/>
            <person name="Upadhyaya N.M."/>
            <person name="Sperschneider J."/>
            <person name="Matny O."/>
            <person name="Nguyen-Phuc H."/>
            <person name="Mago R."/>
            <person name="Raley C."/>
            <person name="Miller M.E."/>
            <person name="Silverstein K.A.T."/>
            <person name="Henningsen E."/>
            <person name="Hirsch C.D."/>
            <person name="Visser B."/>
            <person name="Pretorius Z.A."/>
            <person name="Steffenson B.J."/>
            <person name="Schwessinger B."/>
            <person name="Dodds P.N."/>
            <person name="Figueroa M."/>
        </authorList>
    </citation>
    <scope>NUCLEOTIDE SEQUENCE [LARGE SCALE GENOMIC DNA]</scope>
    <source>
        <strain evidence="2">21-0</strain>
    </source>
</reference>
<feature type="compositionally biased region" description="Pro residues" evidence="1">
    <location>
        <begin position="419"/>
        <end position="429"/>
    </location>
</feature>
<evidence type="ECO:0000313" key="3">
    <source>
        <dbReference type="Proteomes" id="UP000324748"/>
    </source>
</evidence>
<feature type="compositionally biased region" description="Low complexity" evidence="1">
    <location>
        <begin position="15"/>
        <end position="26"/>
    </location>
</feature>
<proteinExistence type="predicted"/>
<feature type="compositionally biased region" description="Pro residues" evidence="1">
    <location>
        <begin position="186"/>
        <end position="195"/>
    </location>
</feature>
<feature type="compositionally biased region" description="Basic and acidic residues" evidence="1">
    <location>
        <begin position="430"/>
        <end position="441"/>
    </location>
</feature>
<feature type="compositionally biased region" description="Pro residues" evidence="1">
    <location>
        <begin position="276"/>
        <end position="292"/>
    </location>
</feature>
<feature type="compositionally biased region" description="Polar residues" evidence="1">
    <location>
        <begin position="487"/>
        <end position="498"/>
    </location>
</feature>
<accession>A0A5B0PZS4</accession>
<feature type="compositionally biased region" description="Polar residues" evidence="1">
    <location>
        <begin position="30"/>
        <end position="51"/>
    </location>
</feature>
<organism evidence="2 3">
    <name type="scientific">Puccinia graminis f. sp. tritici</name>
    <dbReference type="NCBI Taxonomy" id="56615"/>
    <lineage>
        <taxon>Eukaryota</taxon>
        <taxon>Fungi</taxon>
        <taxon>Dikarya</taxon>
        <taxon>Basidiomycota</taxon>
        <taxon>Pucciniomycotina</taxon>
        <taxon>Pucciniomycetes</taxon>
        <taxon>Pucciniales</taxon>
        <taxon>Pucciniaceae</taxon>
        <taxon>Puccinia</taxon>
    </lineage>
</organism>
<dbReference type="AlphaFoldDB" id="A0A5B0PZS4"/>
<sequence>MEQCVNSSILVRLSTRTNNRQNQPTRTNDDTWPQPTDPNTSAQPTDSNTSAPALIQTPPRRIADSRYQINPLPTTNTQRPPSHRPAFRIPWPPPRPIDQNRTGLSLSRQPTHHAPPHRPALYLAPPSDSPRPINRPIDRNRRPTTGTRLGTPPPRQAYTSTDPSTIESNFFFGLLSSTSATHTPHHPAPQPPPASPSTDRSKSACLILFWAASTLPDRLKAVRSIFSSETGLSLSRQPTHHAPPHCPALYLASPGDSPRPNDRKLVDRLSFWGTPLPSPASPIPPLPSPSSPDRPADRPPPRLIVPNTPHFGLPLPSSPPSPLLVASRSNQNGPGPPRSRNRQVVSGSCLAIESKLPGPTEQRQKYLKESVDRFPQSCVVSQSRSKKTIAGLLNWPRPSSPTPPPCRIDQTTTNTDTPGPSPTPSSPTDPPRRTDQNRDDQFFFWAANTRHNEPSPPPLDDLLPSSARINRQVSEPIDFDDLLPSSARINRQPTTNTGSPPPSSELSPPHPPLLNLA</sequence>
<feature type="compositionally biased region" description="Pro residues" evidence="1">
    <location>
        <begin position="499"/>
        <end position="517"/>
    </location>
</feature>
<feature type="region of interest" description="Disordered" evidence="1">
    <location>
        <begin position="177"/>
        <end position="200"/>
    </location>
</feature>
<feature type="region of interest" description="Disordered" evidence="1">
    <location>
        <begin position="13"/>
        <end position="163"/>
    </location>
</feature>
<keyword evidence="3" id="KW-1185">Reference proteome</keyword>